<protein>
    <recommendedName>
        <fullName evidence="1">Arc-like DNA binding domain-containing protein</fullName>
    </recommendedName>
</protein>
<dbReference type="RefSeq" id="WP_055945357.1">
    <property type="nucleotide sequence ID" value="NZ_LLKB01000005.1"/>
</dbReference>
<sequence length="66" mass="7906">MIIYQKKKVGVKKMTKDVRKRFTFRIPHDMYEQLKHKAKKRGVSINSLILMILDDWDNDKRGENDG</sequence>
<organism evidence="2 3">
    <name type="scientific">Butyribacter intestini</name>
    <dbReference type="NCBI Taxonomy" id="1703332"/>
    <lineage>
        <taxon>Bacteria</taxon>
        <taxon>Bacillati</taxon>
        <taxon>Bacillota</taxon>
        <taxon>Clostridia</taxon>
        <taxon>Lachnospirales</taxon>
        <taxon>Lachnospiraceae</taxon>
        <taxon>Butyribacter</taxon>
    </lineage>
</organism>
<dbReference type="EMBL" id="LLKB01000005">
    <property type="protein sequence ID" value="KQC85462.1"/>
    <property type="molecule type" value="Genomic_DNA"/>
</dbReference>
<proteinExistence type="predicted"/>
<dbReference type="Pfam" id="PF03869">
    <property type="entry name" value="Arc"/>
    <property type="match status" value="1"/>
</dbReference>
<dbReference type="InterPro" id="IPR010985">
    <property type="entry name" value="Ribbon_hlx_hlx"/>
</dbReference>
<accession>A0AAW3JRV2</accession>
<dbReference type="CDD" id="cd21631">
    <property type="entry name" value="RHH_CopG_NikR-like"/>
    <property type="match status" value="1"/>
</dbReference>
<dbReference type="SUPFAM" id="SSF47598">
    <property type="entry name" value="Ribbon-helix-helix"/>
    <property type="match status" value="1"/>
</dbReference>
<feature type="domain" description="Arc-like DNA binding" evidence="1">
    <location>
        <begin position="21"/>
        <end position="55"/>
    </location>
</feature>
<dbReference type="Proteomes" id="UP000050833">
    <property type="component" value="Unassembled WGS sequence"/>
</dbReference>
<evidence type="ECO:0000313" key="2">
    <source>
        <dbReference type="EMBL" id="KQC85462.1"/>
    </source>
</evidence>
<dbReference type="Gene3D" id="1.10.1220.10">
    <property type="entry name" value="Met repressor-like"/>
    <property type="match status" value="1"/>
</dbReference>
<name>A0AAW3JRV2_9FIRM</name>
<evidence type="ECO:0000313" key="3">
    <source>
        <dbReference type="Proteomes" id="UP000050833"/>
    </source>
</evidence>
<keyword evidence="3" id="KW-1185">Reference proteome</keyword>
<gene>
    <name evidence="2" type="ORF">APZ18_12340</name>
</gene>
<dbReference type="InterPro" id="IPR013321">
    <property type="entry name" value="Arc_rbn_hlx_hlx"/>
</dbReference>
<dbReference type="GO" id="GO:0006355">
    <property type="term" value="P:regulation of DNA-templated transcription"/>
    <property type="evidence" value="ECO:0007669"/>
    <property type="project" value="InterPro"/>
</dbReference>
<evidence type="ECO:0000259" key="1">
    <source>
        <dbReference type="Pfam" id="PF03869"/>
    </source>
</evidence>
<dbReference type="InterPro" id="IPR005569">
    <property type="entry name" value="Arc_DNA-bd_dom"/>
</dbReference>
<reference evidence="2 3" key="1">
    <citation type="submission" date="2015-10" db="EMBL/GenBank/DDBJ databases">
        <title>Butyribacter intestini gen. nov., sp. nov., a butyric acid-producing bacterium of the family Lachnospiraceae isolated from the human faeces.</title>
        <authorList>
            <person name="Zou Y."/>
            <person name="Xue W."/>
            <person name="Luo G."/>
            <person name="Lv M."/>
        </authorList>
    </citation>
    <scope>NUCLEOTIDE SEQUENCE [LARGE SCALE GENOMIC DNA]</scope>
    <source>
        <strain evidence="2 3">TF01-11</strain>
    </source>
</reference>
<comment type="caution">
    <text evidence="2">The sequence shown here is derived from an EMBL/GenBank/DDBJ whole genome shotgun (WGS) entry which is preliminary data.</text>
</comment>
<dbReference type="GO" id="GO:0003677">
    <property type="term" value="F:DNA binding"/>
    <property type="evidence" value="ECO:0007669"/>
    <property type="project" value="InterPro"/>
</dbReference>
<dbReference type="AlphaFoldDB" id="A0AAW3JRV2"/>